<organism evidence="2 3">
    <name type="scientific">Pseudomarimonas arenosa</name>
    <dbReference type="NCBI Taxonomy" id="2774145"/>
    <lineage>
        <taxon>Bacteria</taxon>
        <taxon>Pseudomonadati</taxon>
        <taxon>Pseudomonadota</taxon>
        <taxon>Gammaproteobacteria</taxon>
        <taxon>Lysobacterales</taxon>
        <taxon>Lysobacteraceae</taxon>
        <taxon>Pseudomarimonas</taxon>
    </lineage>
</organism>
<dbReference type="RefSeq" id="WP_192028015.1">
    <property type="nucleotide sequence ID" value="NZ_JACYTR010000004.1"/>
</dbReference>
<sequence>MRALILLLGLIIAPTALGDQTADVKAIRLKLHTALSLSTQQRHAELFEALALPSEVKRLREEGSYEQKLKKFAEKKQPALQWLLRLMLDSRVRIEFADDGQTAAFFLSESGGRLATMLREEGGWYLRN</sequence>
<evidence type="ECO:0000256" key="1">
    <source>
        <dbReference type="SAM" id="SignalP"/>
    </source>
</evidence>
<name>A0AAW3ZIZ5_9GAMM</name>
<protein>
    <submittedName>
        <fullName evidence="2">Uncharacterized protein</fullName>
    </submittedName>
</protein>
<dbReference type="Proteomes" id="UP000613768">
    <property type="component" value="Unassembled WGS sequence"/>
</dbReference>
<gene>
    <name evidence="2" type="ORF">IFO71_02810</name>
</gene>
<dbReference type="EMBL" id="JACYTR010000004">
    <property type="protein sequence ID" value="MBD8524662.1"/>
    <property type="molecule type" value="Genomic_DNA"/>
</dbReference>
<comment type="caution">
    <text evidence="2">The sequence shown here is derived from an EMBL/GenBank/DDBJ whole genome shotgun (WGS) entry which is preliminary data.</text>
</comment>
<evidence type="ECO:0000313" key="2">
    <source>
        <dbReference type="EMBL" id="MBD8524662.1"/>
    </source>
</evidence>
<keyword evidence="1" id="KW-0732">Signal</keyword>
<evidence type="ECO:0000313" key="3">
    <source>
        <dbReference type="Proteomes" id="UP000613768"/>
    </source>
</evidence>
<feature type="signal peptide" evidence="1">
    <location>
        <begin position="1"/>
        <end position="18"/>
    </location>
</feature>
<accession>A0AAW3ZIZ5</accession>
<feature type="chain" id="PRO_5043632727" evidence="1">
    <location>
        <begin position="19"/>
        <end position="128"/>
    </location>
</feature>
<proteinExistence type="predicted"/>
<dbReference type="AlphaFoldDB" id="A0AAW3ZIZ5"/>
<keyword evidence="3" id="KW-1185">Reference proteome</keyword>
<reference evidence="2 3" key="1">
    <citation type="submission" date="2020-09" db="EMBL/GenBank/DDBJ databases">
        <title>Pseudoxanthomonas sp. CAU 1598 isolated from sand of Yaerae Beach.</title>
        <authorList>
            <person name="Kim W."/>
        </authorList>
    </citation>
    <scope>NUCLEOTIDE SEQUENCE [LARGE SCALE GENOMIC DNA]</scope>
    <source>
        <strain evidence="2 3">CAU 1598</strain>
    </source>
</reference>